<evidence type="ECO:0000313" key="2">
    <source>
        <dbReference type="Proteomes" id="UP000180194"/>
    </source>
</evidence>
<dbReference type="RefSeq" id="WP_071159917.1">
    <property type="nucleotide sequence ID" value="NZ_MBRJ01000059.1"/>
</dbReference>
<evidence type="ECO:0000313" key="1">
    <source>
        <dbReference type="EMBL" id="OHX41393.1"/>
    </source>
</evidence>
<evidence type="ECO:0008006" key="3">
    <source>
        <dbReference type="Google" id="ProtNLM"/>
    </source>
</evidence>
<organism evidence="1 2">
    <name type="scientific">Cytobacillus oceanisediminis</name>
    <dbReference type="NCBI Taxonomy" id="665099"/>
    <lineage>
        <taxon>Bacteria</taxon>
        <taxon>Bacillati</taxon>
        <taxon>Bacillota</taxon>
        <taxon>Bacilli</taxon>
        <taxon>Bacillales</taxon>
        <taxon>Bacillaceae</taxon>
        <taxon>Cytobacillus</taxon>
    </lineage>
</organism>
<gene>
    <name evidence="1" type="ORF">BBV17_28770</name>
</gene>
<accession>A0ABX3CL30</accession>
<sequence length="60" mass="7088">MPKKIQLSMTVTWEYDPEEYEYDEGMTIEEKAKYDASHPDIKSIIREEGIYSGVTWKIVD</sequence>
<comment type="caution">
    <text evidence="1">The sequence shown here is derived from an EMBL/GenBank/DDBJ whole genome shotgun (WGS) entry which is preliminary data.</text>
</comment>
<dbReference type="Proteomes" id="UP000180194">
    <property type="component" value="Unassembled WGS sequence"/>
</dbReference>
<keyword evidence="2" id="KW-1185">Reference proteome</keyword>
<reference evidence="1 2" key="1">
    <citation type="submission" date="2016-07" db="EMBL/GenBank/DDBJ databases">
        <title>Bacillus oceanisediminis whole genome.</title>
        <authorList>
            <person name="Pal Y."/>
            <person name="Verma A."/>
            <person name="Mual P."/>
            <person name="Srinivasan K."/>
        </authorList>
    </citation>
    <scope>NUCLEOTIDE SEQUENCE [LARGE SCALE GENOMIC DNA]</scope>
    <source>
        <strain evidence="1 2">Bhandara28</strain>
    </source>
</reference>
<dbReference type="EMBL" id="MBRJ01000059">
    <property type="protein sequence ID" value="OHX41393.1"/>
    <property type="molecule type" value="Genomic_DNA"/>
</dbReference>
<protein>
    <recommendedName>
        <fullName evidence="3">Phage protein</fullName>
    </recommendedName>
</protein>
<proteinExistence type="predicted"/>
<name>A0ABX3CL30_9BACI</name>